<feature type="domain" description="CCHC-type" evidence="3">
    <location>
        <begin position="262"/>
        <end position="278"/>
    </location>
</feature>
<dbReference type="InterPro" id="IPR036875">
    <property type="entry name" value="Znf_CCHC_sf"/>
</dbReference>
<feature type="compositionally biased region" description="Polar residues" evidence="2">
    <location>
        <begin position="507"/>
        <end position="525"/>
    </location>
</feature>
<feature type="region of interest" description="Disordered" evidence="2">
    <location>
        <begin position="834"/>
        <end position="869"/>
    </location>
</feature>
<protein>
    <recommendedName>
        <fullName evidence="3">CCHC-type domain-containing protein</fullName>
    </recommendedName>
</protein>
<accession>A0A1B6Q0Y8</accession>
<feature type="region of interest" description="Disordered" evidence="2">
    <location>
        <begin position="507"/>
        <end position="640"/>
    </location>
</feature>
<dbReference type="PANTHER" id="PTHR33087">
    <property type="entry name" value="OS07G0539200 PROTEIN"/>
    <property type="match status" value="1"/>
</dbReference>
<dbReference type="InterPro" id="IPR053253">
    <property type="entry name" value="Sex_diff_modulator"/>
</dbReference>
<dbReference type="EMBL" id="CM000762">
    <property type="protein sequence ID" value="KXG31579.2"/>
    <property type="molecule type" value="Genomic_DNA"/>
</dbReference>
<evidence type="ECO:0000313" key="5">
    <source>
        <dbReference type="Proteomes" id="UP000000768"/>
    </source>
</evidence>
<feature type="compositionally biased region" description="Polar residues" evidence="2">
    <location>
        <begin position="711"/>
        <end position="735"/>
    </location>
</feature>
<dbReference type="SUPFAM" id="SSF57756">
    <property type="entry name" value="Retrovirus zinc finger-like domains"/>
    <property type="match status" value="1"/>
</dbReference>
<feature type="compositionally biased region" description="Basic and acidic residues" evidence="2">
    <location>
        <begin position="616"/>
        <end position="626"/>
    </location>
</feature>
<dbReference type="InParanoid" id="A0A1B6Q0Y8"/>
<dbReference type="SMART" id="SM00343">
    <property type="entry name" value="ZnF_C2HC"/>
    <property type="match status" value="2"/>
</dbReference>
<evidence type="ECO:0000256" key="2">
    <source>
        <dbReference type="SAM" id="MobiDB-lite"/>
    </source>
</evidence>
<dbReference type="Gene3D" id="4.10.60.10">
    <property type="entry name" value="Zinc finger, CCHC-type"/>
    <property type="match status" value="1"/>
</dbReference>
<dbReference type="GO" id="GO:0003676">
    <property type="term" value="F:nucleic acid binding"/>
    <property type="evidence" value="ECO:0007669"/>
    <property type="project" value="InterPro"/>
</dbReference>
<proteinExistence type="predicted"/>
<keyword evidence="1" id="KW-0479">Metal-binding</keyword>
<feature type="region of interest" description="Disordered" evidence="2">
    <location>
        <begin position="198"/>
        <end position="229"/>
    </location>
</feature>
<reference evidence="5" key="2">
    <citation type="journal article" date="2018" name="Plant J.">
        <title>The Sorghum bicolor reference genome: improved assembly, gene annotations, a transcriptome atlas, and signatures of genome organization.</title>
        <authorList>
            <person name="McCormick R.F."/>
            <person name="Truong S.K."/>
            <person name="Sreedasyam A."/>
            <person name="Jenkins J."/>
            <person name="Shu S."/>
            <person name="Sims D."/>
            <person name="Kennedy M."/>
            <person name="Amirebrahimi M."/>
            <person name="Weers B.D."/>
            <person name="McKinley B."/>
            <person name="Mattison A."/>
            <person name="Morishige D.T."/>
            <person name="Grimwood J."/>
            <person name="Schmutz J."/>
            <person name="Mullet J.E."/>
        </authorList>
    </citation>
    <scope>NUCLEOTIDE SEQUENCE [LARGE SCALE GENOMIC DNA]</scope>
    <source>
        <strain evidence="5">cv. BTx623</strain>
    </source>
</reference>
<keyword evidence="5" id="KW-1185">Reference proteome</keyword>
<organism evidence="4 5">
    <name type="scientific">Sorghum bicolor</name>
    <name type="common">Sorghum</name>
    <name type="synonym">Sorghum vulgare</name>
    <dbReference type="NCBI Taxonomy" id="4558"/>
    <lineage>
        <taxon>Eukaryota</taxon>
        <taxon>Viridiplantae</taxon>
        <taxon>Streptophyta</taxon>
        <taxon>Embryophyta</taxon>
        <taxon>Tracheophyta</taxon>
        <taxon>Spermatophyta</taxon>
        <taxon>Magnoliopsida</taxon>
        <taxon>Liliopsida</taxon>
        <taxon>Poales</taxon>
        <taxon>Poaceae</taxon>
        <taxon>PACMAD clade</taxon>
        <taxon>Panicoideae</taxon>
        <taxon>Andropogonodae</taxon>
        <taxon>Andropogoneae</taxon>
        <taxon>Sorghinae</taxon>
        <taxon>Sorghum</taxon>
    </lineage>
</organism>
<dbReference type="PROSITE" id="PS50158">
    <property type="entry name" value="ZF_CCHC"/>
    <property type="match status" value="1"/>
</dbReference>
<dbReference type="InterPro" id="IPR001878">
    <property type="entry name" value="Znf_CCHC"/>
</dbReference>
<keyword evidence="1" id="KW-0863">Zinc-finger</keyword>
<evidence type="ECO:0000259" key="3">
    <source>
        <dbReference type="PROSITE" id="PS50158"/>
    </source>
</evidence>
<gene>
    <name evidence="4" type="ORF">SORBI_3003G021300</name>
</gene>
<keyword evidence="1" id="KW-0862">Zinc</keyword>
<dbReference type="AlphaFoldDB" id="A0A1B6Q0Y8"/>
<dbReference type="GO" id="GO:0008270">
    <property type="term" value="F:zinc ion binding"/>
    <property type="evidence" value="ECO:0007669"/>
    <property type="project" value="UniProtKB-KW"/>
</dbReference>
<evidence type="ECO:0000256" key="1">
    <source>
        <dbReference type="PROSITE-ProRule" id="PRU00047"/>
    </source>
</evidence>
<reference evidence="4 5" key="1">
    <citation type="journal article" date="2009" name="Nature">
        <title>The Sorghum bicolor genome and the diversification of grasses.</title>
        <authorList>
            <person name="Paterson A.H."/>
            <person name="Bowers J.E."/>
            <person name="Bruggmann R."/>
            <person name="Dubchak I."/>
            <person name="Grimwood J."/>
            <person name="Gundlach H."/>
            <person name="Haberer G."/>
            <person name="Hellsten U."/>
            <person name="Mitros T."/>
            <person name="Poliakov A."/>
            <person name="Schmutz J."/>
            <person name="Spannagl M."/>
            <person name="Tang H."/>
            <person name="Wang X."/>
            <person name="Wicker T."/>
            <person name="Bharti A.K."/>
            <person name="Chapman J."/>
            <person name="Feltus F.A."/>
            <person name="Gowik U."/>
            <person name="Grigoriev I.V."/>
            <person name="Lyons E."/>
            <person name="Maher C.A."/>
            <person name="Martis M."/>
            <person name="Narechania A."/>
            <person name="Otillar R.P."/>
            <person name="Penning B.W."/>
            <person name="Salamov A.A."/>
            <person name="Wang Y."/>
            <person name="Zhang L."/>
            <person name="Carpita N.C."/>
            <person name="Freeling M."/>
            <person name="Gingle A.R."/>
            <person name="Hash C.T."/>
            <person name="Keller B."/>
            <person name="Klein P."/>
            <person name="Kresovich S."/>
            <person name="McCann M.C."/>
            <person name="Ming R."/>
            <person name="Peterson D.G."/>
            <person name="Mehboob-ur-Rahman"/>
            <person name="Ware D."/>
            <person name="Westhoff P."/>
            <person name="Mayer K.F."/>
            <person name="Messing J."/>
            <person name="Rokhsar D.S."/>
        </authorList>
    </citation>
    <scope>NUCLEOTIDE SEQUENCE [LARGE SCALE GENOMIC DNA]</scope>
    <source>
        <strain evidence="5">cv. BTx623</strain>
    </source>
</reference>
<name>A0A1B6Q0Y8_SORBI</name>
<feature type="compositionally biased region" description="Polar residues" evidence="2">
    <location>
        <begin position="69"/>
        <end position="84"/>
    </location>
</feature>
<feature type="compositionally biased region" description="Basic and acidic residues" evidence="2">
    <location>
        <begin position="571"/>
        <end position="582"/>
    </location>
</feature>
<feature type="region of interest" description="Disordered" evidence="2">
    <location>
        <begin position="29"/>
        <end position="92"/>
    </location>
</feature>
<dbReference type="PANTHER" id="PTHR33087:SF21">
    <property type="entry name" value="OS03G0782100 PROTEIN"/>
    <property type="match status" value="1"/>
</dbReference>
<evidence type="ECO:0000313" key="4">
    <source>
        <dbReference type="EMBL" id="KXG31579.2"/>
    </source>
</evidence>
<feature type="region of interest" description="Disordered" evidence="2">
    <location>
        <begin position="711"/>
        <end position="745"/>
    </location>
</feature>
<sequence>MESLDLEHLYCSGDEELVDWGDESPVSIYGSSPPKAKAQVSKIAERPGTASPALTPPSELAPDVIATVTGRSSGPANKSGSAATGSPALKTLDPLKTPVRARAGGTVPAKLKSVLVQPPRVPATPADKARLPRKTVWQRLDLNGATTRMAKTPYNKPSLCSGDASAEGMASGVNLEQRAKEAELPDVNAEQADPLSPKWELAKSGRRRRAPVAPLPDTVAPKPSPRTALPSAQTAFKRRFAGRCFRCLASDHQVANCRDPIRCISCRRVGHLSRSCPSRRPRTISEQLRAHLVFPPESIHSRLIFPPLPAATKPPMAPIPGLAHQRPTRRCINVMATDSMHREANRLRAHAAVISAPHGGCRANAPEVALALSDQLHLPRHAIRVSKYSVSEFVAEFESPPDRDRALCKGSIELGGSTFPIRPWISAGGRTSAKDTLQFLGCWVWMTDPDELPRSLEYTYFAARAGQAMDIAGLPMTTRLPASPPIGMVGEDAIIIHMAGYEDWTPRSPTAAGSRTSSEHGSSAPTVVPFAWTPGVLDGRPVPTRRVRPDGCRAPTMRWAPREDDDDGDDFREPPRRGDVPKSTRVRQLFPSCTNERSVRVRTRSPPTYHRAWNGDQDHAMLDRGRPSSRSPRRSVHGRDALQHALEEWERRRSRSPIARSRLACLDPLLDFHNRPDFDRAAQAATLSPEDDPMLHEYGFSMLRMDDCSGSRSNKLLSYSPNNDGNYSSGRQSSPEYRPVSGSWATTTSAQQVGKEIAFGLGIQLEAPTKKPEHLMLEISDLVTPAKRGQNLNAAADYETEAVSAALRKTQEEPEDEYAAFSSGLFKAVPPPILQKLDPPAPSNSRSKWRTAAPSRSSTRLAARPSPFPVAERAQQKLMRELSFVSGKSVAPDAAVTAYIDMYGEDLPDDAV</sequence>
<dbReference type="Gramene" id="KXG31579">
    <property type="protein sequence ID" value="KXG31579"/>
    <property type="gene ID" value="SORBI_3003G021300"/>
</dbReference>
<dbReference type="Proteomes" id="UP000000768">
    <property type="component" value="Chromosome 3"/>
</dbReference>